<keyword evidence="4" id="KW-0862">Zinc</keyword>
<dbReference type="GO" id="GO:0005634">
    <property type="term" value="C:nucleus"/>
    <property type="evidence" value="ECO:0007669"/>
    <property type="project" value="UniProtKB-SubCell"/>
</dbReference>
<organism evidence="8">
    <name type="scientific">Anthurium amnicola</name>
    <dbReference type="NCBI Taxonomy" id="1678845"/>
    <lineage>
        <taxon>Eukaryota</taxon>
        <taxon>Viridiplantae</taxon>
        <taxon>Streptophyta</taxon>
        <taxon>Embryophyta</taxon>
        <taxon>Tracheophyta</taxon>
        <taxon>Spermatophyta</taxon>
        <taxon>Magnoliopsida</taxon>
        <taxon>Liliopsida</taxon>
        <taxon>Araceae</taxon>
        <taxon>Pothoideae</taxon>
        <taxon>Potheae</taxon>
        <taxon>Anthurium</taxon>
    </lineage>
</organism>
<evidence type="ECO:0000259" key="7">
    <source>
        <dbReference type="PROSITE" id="PS50853"/>
    </source>
</evidence>
<evidence type="ECO:0000256" key="5">
    <source>
        <dbReference type="ARBA" id="ARBA00023242"/>
    </source>
</evidence>
<dbReference type="PANTHER" id="PTHR46286">
    <property type="entry name" value="VIN3-LIKE PROTEIN 2-RELATED"/>
    <property type="match status" value="1"/>
</dbReference>
<dbReference type="AlphaFoldDB" id="A0A1D1YTG5"/>
<evidence type="ECO:0000256" key="1">
    <source>
        <dbReference type="ARBA" id="ARBA00004123"/>
    </source>
</evidence>
<dbReference type="InterPro" id="IPR056990">
    <property type="entry name" value="VIN3-like_C"/>
</dbReference>
<feature type="domain" description="Fibronectin type-III" evidence="7">
    <location>
        <begin position="489"/>
        <end position="591"/>
    </location>
</feature>
<dbReference type="InterPro" id="IPR032881">
    <property type="entry name" value="Oberon-like_PHD"/>
</dbReference>
<feature type="region of interest" description="Disordered" evidence="6">
    <location>
        <begin position="675"/>
        <end position="702"/>
    </location>
</feature>
<keyword evidence="3" id="KW-0863">Zinc-finger</keyword>
<comment type="subcellular location">
    <subcellularLocation>
        <location evidence="1">Nucleus</location>
    </subcellularLocation>
</comment>
<gene>
    <name evidence="8" type="primary">VIN3_6</name>
    <name evidence="8" type="ORF">g.1634</name>
</gene>
<keyword evidence="5" id="KW-0539">Nucleus</keyword>
<dbReference type="PROSITE" id="PS50853">
    <property type="entry name" value="FN3"/>
    <property type="match status" value="1"/>
</dbReference>
<dbReference type="GO" id="GO:0040029">
    <property type="term" value="P:epigenetic regulation of gene expression"/>
    <property type="evidence" value="ECO:0007669"/>
    <property type="project" value="InterPro"/>
</dbReference>
<dbReference type="InterPro" id="IPR013783">
    <property type="entry name" value="Ig-like_fold"/>
</dbReference>
<evidence type="ECO:0000256" key="3">
    <source>
        <dbReference type="ARBA" id="ARBA00022771"/>
    </source>
</evidence>
<dbReference type="InterPro" id="IPR044514">
    <property type="entry name" value="VIN3-like"/>
</dbReference>
<dbReference type="InterPro" id="IPR003961">
    <property type="entry name" value="FN3_dom"/>
</dbReference>
<keyword evidence="2" id="KW-0479">Metal-binding</keyword>
<dbReference type="SUPFAM" id="SSF49265">
    <property type="entry name" value="Fibronectin type III"/>
    <property type="match status" value="1"/>
</dbReference>
<evidence type="ECO:0000256" key="2">
    <source>
        <dbReference type="ARBA" id="ARBA00022723"/>
    </source>
</evidence>
<feature type="non-terminal residue" evidence="8">
    <location>
        <position position="1"/>
    </location>
</feature>
<dbReference type="Pfam" id="PF23380">
    <property type="entry name" value="VIN3_C"/>
    <property type="match status" value="1"/>
</dbReference>
<feature type="region of interest" description="Disordered" evidence="6">
    <location>
        <begin position="603"/>
        <end position="647"/>
    </location>
</feature>
<sequence>RWRWRSGRRRPLPAIRRAPCILTQATPPPCGGSQEDTLPWTFPAQQRRKPTPFWRPTYLNTFFVTCCPSSAVKAWKGRAFDGFPTSPPPTSSPAAWPRALWEMQLLPCVEPRVGVGDLTPSPPSPPSPPVPSGYALEDSAVEMEGEVALLGTEFSLSGYATDPAKCGGLSLEEKRKIVHKISQSPRDASEFLQGWTRRELLQLICVEMGEERKYTGLTKPKMIERLLKLVSQKNNGTEHDDTIPTELASDKTNCIAKRKRKNDQQQLLATEPVHVPPNDVEKVIDNSLLCQNLACQATLGPENAFCKRCSCCICYCYDDNKDPSLWLVCNSDPPFHGDSCGLSCHIKCALRDERAGIARNGCGGKLDGGFYCICCKKVNGLIGSLRKQLSIAKDARRVDVLCQRIFLSHQILKGTEQYKELQAVVHTAAKKLKREVGPLDKVSAMMARGIVNRLACGAEVQKLCAIAIEAVDSMFSGLSAPLPVAYAKAPNSPTCRIKFEDVSPVSVVISLASEHKILEDVVIGYRLWHRKSCLANYPEEPTCVLLRPNTRIMISGLGPSTEYYFKVSPFSSTGELGMWEATLITKATNGNICNFSGRNSGPMIQHGGFDEEKVNGEQPATTQTNSQRGSTSSSDSPQEAKHPRMNCKRNSKFLPLEDIGDNSVKRLLLPNDAPFAGSKSVPVETPTKSDAPKNLPDSSDKSESAERQYEYCVKVIRWLECEGHMEKEFRVKFLTWFSLKATVQERRVVSAFIDVLIDEPASLVDQLIDAFMDGICNKEKLDDVCNGKPLVKNRLCTRLWH</sequence>
<name>A0A1D1YTG5_9ARAE</name>
<dbReference type="PANTHER" id="PTHR46286:SF6">
    <property type="entry name" value="OS08G0220600 PROTEIN"/>
    <property type="match status" value="1"/>
</dbReference>
<dbReference type="Gene3D" id="2.60.40.10">
    <property type="entry name" value="Immunoglobulins"/>
    <property type="match status" value="1"/>
</dbReference>
<dbReference type="GO" id="GO:0008270">
    <property type="term" value="F:zinc ion binding"/>
    <property type="evidence" value="ECO:0007669"/>
    <property type="project" value="UniProtKB-KW"/>
</dbReference>
<accession>A0A1D1YTG5</accession>
<dbReference type="InterPro" id="IPR036116">
    <property type="entry name" value="FN3_sf"/>
</dbReference>
<reference evidence="8" key="1">
    <citation type="submission" date="2015-07" db="EMBL/GenBank/DDBJ databases">
        <title>Transcriptome Assembly of Anthurium amnicola.</title>
        <authorList>
            <person name="Suzuki J."/>
        </authorList>
    </citation>
    <scope>NUCLEOTIDE SEQUENCE</scope>
</reference>
<protein>
    <submittedName>
        <fullName evidence="8">Protein VERNALIZATION INSENSITIVE 3</fullName>
    </submittedName>
</protein>
<dbReference type="EMBL" id="GDJX01010024">
    <property type="protein sequence ID" value="JAT57912.1"/>
    <property type="molecule type" value="Transcribed_RNA"/>
</dbReference>
<dbReference type="GO" id="GO:0010048">
    <property type="term" value="P:vernalization response"/>
    <property type="evidence" value="ECO:0007669"/>
    <property type="project" value="InterPro"/>
</dbReference>
<dbReference type="InterPro" id="IPR058585">
    <property type="entry name" value="Fn3_VIN3"/>
</dbReference>
<dbReference type="Pfam" id="PF23376">
    <property type="entry name" value="Fn3_VIN3"/>
    <property type="match status" value="1"/>
</dbReference>
<evidence type="ECO:0000313" key="8">
    <source>
        <dbReference type="EMBL" id="JAT57912.1"/>
    </source>
</evidence>
<dbReference type="Pfam" id="PF07227">
    <property type="entry name" value="PHD_Oberon"/>
    <property type="match status" value="1"/>
</dbReference>
<dbReference type="CDD" id="cd15521">
    <property type="entry name" value="PHD_VIN3_plant"/>
    <property type="match status" value="1"/>
</dbReference>
<evidence type="ECO:0000256" key="4">
    <source>
        <dbReference type="ARBA" id="ARBA00022833"/>
    </source>
</evidence>
<evidence type="ECO:0000256" key="6">
    <source>
        <dbReference type="SAM" id="MobiDB-lite"/>
    </source>
</evidence>
<feature type="compositionally biased region" description="Polar residues" evidence="6">
    <location>
        <begin position="618"/>
        <end position="637"/>
    </location>
</feature>
<dbReference type="CDD" id="cd00063">
    <property type="entry name" value="FN3"/>
    <property type="match status" value="1"/>
</dbReference>
<proteinExistence type="predicted"/>